<evidence type="ECO:0000313" key="7">
    <source>
        <dbReference type="Proteomes" id="UP000663832"/>
    </source>
</evidence>
<sequence length="508" mass="58072">MAGISIKRRIKTKHVTSVSDDETHALIDEELHRLCKSSKSKSKKDKKKSDKLSLPTQSLNPDSEAGRSTRESSVERTIIYRTECPCSTHYDKQLIVRSYDITVNELFDLLFGNNEFVQAHRKAQNIFDDTATDWTMNEETKCRERTLNYKIPYDAAFVGKATISTTEKQTLTHDVSGSHYVVDAEVLNDGVKYSDTFSLCMRYCLLQTSTRTTSLRVTALVRFNKSATSLFKPIIERNAYSSSLEGLKSLNHRLNLHTNFSMNKRNSDQGEVSVNVPIGMNSHDTLANGPLQQKLSDESKKTELHKTSTSLYHSNALIYLFIIIIAFILCINLYLYIKLKQMDKIVDKLARSIKHIMFASSQIVTTKLVHRGKRNEILDAQVDDKTAKDLLNTTVIIPRSKLAVVGESQSEKLERKVHAQERKQERLVEQQKLAQHMENLMEKVIHETPLSRKDEDKLRNKLTIITNKVNKQMHKTDQNSVGQSSQLDLRSKSEHQGAFLLWSDKNIR</sequence>
<dbReference type="Pfam" id="PF16016">
    <property type="entry name" value="VASt"/>
    <property type="match status" value="1"/>
</dbReference>
<dbReference type="EMBL" id="CAJNOM010000011">
    <property type="protein sequence ID" value="CAF0782799.1"/>
    <property type="molecule type" value="Genomic_DNA"/>
</dbReference>
<dbReference type="GO" id="GO:0005789">
    <property type="term" value="C:endoplasmic reticulum membrane"/>
    <property type="evidence" value="ECO:0007669"/>
    <property type="project" value="TreeGrafter"/>
</dbReference>
<organism evidence="6 7">
    <name type="scientific">Adineta steineri</name>
    <dbReference type="NCBI Taxonomy" id="433720"/>
    <lineage>
        <taxon>Eukaryota</taxon>
        <taxon>Metazoa</taxon>
        <taxon>Spiralia</taxon>
        <taxon>Gnathifera</taxon>
        <taxon>Rotifera</taxon>
        <taxon>Eurotatoria</taxon>
        <taxon>Bdelloidea</taxon>
        <taxon>Adinetida</taxon>
        <taxon>Adinetidae</taxon>
        <taxon>Adineta</taxon>
    </lineage>
</organism>
<dbReference type="PANTHER" id="PTHR23319">
    <property type="entry name" value="GRAM DOMAIN CONTAINING 1B, ISOFORM E"/>
    <property type="match status" value="1"/>
</dbReference>
<keyword evidence="4" id="KW-0812">Transmembrane</keyword>
<dbReference type="InterPro" id="IPR051482">
    <property type="entry name" value="Cholesterol_transport"/>
</dbReference>
<feature type="compositionally biased region" description="Polar residues" evidence="3">
    <location>
        <begin position="478"/>
        <end position="488"/>
    </location>
</feature>
<evidence type="ECO:0000256" key="3">
    <source>
        <dbReference type="SAM" id="MobiDB-lite"/>
    </source>
</evidence>
<feature type="domain" description="VASt" evidence="5">
    <location>
        <begin position="90"/>
        <end position="248"/>
    </location>
</feature>
<proteinExistence type="predicted"/>
<dbReference type="GO" id="GO:0140268">
    <property type="term" value="C:endoplasmic reticulum-plasma membrane contact site"/>
    <property type="evidence" value="ECO:0007669"/>
    <property type="project" value="TreeGrafter"/>
</dbReference>
<dbReference type="GO" id="GO:0032366">
    <property type="term" value="P:intracellular sterol transport"/>
    <property type="evidence" value="ECO:0007669"/>
    <property type="project" value="TreeGrafter"/>
</dbReference>
<name>A0A813RIL8_9BILA</name>
<evidence type="ECO:0000313" key="6">
    <source>
        <dbReference type="EMBL" id="CAF0782799.1"/>
    </source>
</evidence>
<keyword evidence="2 4" id="KW-0472">Membrane</keyword>
<dbReference type="AlphaFoldDB" id="A0A813RIL8"/>
<evidence type="ECO:0000256" key="4">
    <source>
        <dbReference type="SAM" id="Phobius"/>
    </source>
</evidence>
<dbReference type="OrthoDB" id="2162691at2759"/>
<comment type="subcellular location">
    <subcellularLocation>
        <location evidence="1">Membrane</location>
    </subcellularLocation>
</comment>
<feature type="region of interest" description="Disordered" evidence="3">
    <location>
        <begin position="36"/>
        <end position="72"/>
    </location>
</feature>
<dbReference type="GO" id="GO:0032934">
    <property type="term" value="F:sterol binding"/>
    <property type="evidence" value="ECO:0007669"/>
    <property type="project" value="TreeGrafter"/>
</dbReference>
<evidence type="ECO:0000259" key="5">
    <source>
        <dbReference type="PROSITE" id="PS51778"/>
    </source>
</evidence>
<protein>
    <recommendedName>
        <fullName evidence="5">VASt domain-containing protein</fullName>
    </recommendedName>
</protein>
<comment type="caution">
    <text evidence="6">The sequence shown here is derived from an EMBL/GenBank/DDBJ whole genome shotgun (WGS) entry which is preliminary data.</text>
</comment>
<keyword evidence="4" id="KW-1133">Transmembrane helix</keyword>
<dbReference type="GO" id="GO:0005886">
    <property type="term" value="C:plasma membrane"/>
    <property type="evidence" value="ECO:0007669"/>
    <property type="project" value="TreeGrafter"/>
</dbReference>
<dbReference type="PROSITE" id="PS51778">
    <property type="entry name" value="VAST"/>
    <property type="match status" value="1"/>
</dbReference>
<dbReference type="GO" id="GO:0120015">
    <property type="term" value="F:sterol transfer activity"/>
    <property type="evidence" value="ECO:0007669"/>
    <property type="project" value="TreeGrafter"/>
</dbReference>
<dbReference type="Proteomes" id="UP000663832">
    <property type="component" value="Unassembled WGS sequence"/>
</dbReference>
<feature type="region of interest" description="Disordered" evidence="3">
    <location>
        <begin position="469"/>
        <end position="489"/>
    </location>
</feature>
<feature type="transmembrane region" description="Helical" evidence="4">
    <location>
        <begin position="316"/>
        <end position="337"/>
    </location>
</feature>
<accession>A0A813RIL8</accession>
<feature type="compositionally biased region" description="Basic residues" evidence="3">
    <location>
        <begin position="36"/>
        <end position="46"/>
    </location>
</feature>
<dbReference type="InterPro" id="IPR031968">
    <property type="entry name" value="VASt"/>
</dbReference>
<reference evidence="6" key="1">
    <citation type="submission" date="2021-02" db="EMBL/GenBank/DDBJ databases">
        <authorList>
            <person name="Nowell W R."/>
        </authorList>
    </citation>
    <scope>NUCLEOTIDE SEQUENCE</scope>
</reference>
<gene>
    <name evidence="6" type="ORF">QVE165_LOCUS3258</name>
</gene>
<evidence type="ECO:0000256" key="1">
    <source>
        <dbReference type="ARBA" id="ARBA00004370"/>
    </source>
</evidence>
<dbReference type="PANTHER" id="PTHR23319:SF4">
    <property type="entry name" value="GRAM DOMAIN CONTAINING 1B, ISOFORM E"/>
    <property type="match status" value="1"/>
</dbReference>
<evidence type="ECO:0000256" key="2">
    <source>
        <dbReference type="ARBA" id="ARBA00023136"/>
    </source>
</evidence>
<keyword evidence="7" id="KW-1185">Reference proteome</keyword>